<reference evidence="17 18" key="1">
    <citation type="journal article" date="2015" name="Genome Announc.">
        <title>Expanding the biotechnology potential of lactobacilli through comparative genomics of 213 strains and associated genera.</title>
        <authorList>
            <person name="Sun Z."/>
            <person name="Harris H.M."/>
            <person name="McCann A."/>
            <person name="Guo C."/>
            <person name="Argimon S."/>
            <person name="Zhang W."/>
            <person name="Yang X."/>
            <person name="Jeffery I.B."/>
            <person name="Cooney J.C."/>
            <person name="Kagawa T.F."/>
            <person name="Liu W."/>
            <person name="Song Y."/>
            <person name="Salvetti E."/>
            <person name="Wrobel A."/>
            <person name="Rasinkangas P."/>
            <person name="Parkhill J."/>
            <person name="Rea M.C."/>
            <person name="O'Sullivan O."/>
            <person name="Ritari J."/>
            <person name="Douillard F.P."/>
            <person name="Paul Ross R."/>
            <person name="Yang R."/>
            <person name="Briner A.E."/>
            <person name="Felis G.E."/>
            <person name="de Vos W.M."/>
            <person name="Barrangou R."/>
            <person name="Klaenhammer T.R."/>
            <person name="Caufield P.W."/>
            <person name="Cui Y."/>
            <person name="Zhang H."/>
            <person name="O'Toole P.W."/>
        </authorList>
    </citation>
    <scope>NUCLEOTIDE SEQUENCE [LARGE SCALE GENOMIC DNA]</scope>
    <source>
        <strain evidence="17 18">DSM 14421</strain>
    </source>
</reference>
<feature type="domain" description="Pyridoxamine kinase/Phosphomethylpyrimidine kinase" evidence="16">
    <location>
        <begin position="19"/>
        <end position="265"/>
    </location>
</feature>
<comment type="pathway">
    <text evidence="13">Cofactor biosynthesis; thiamine diphosphate biosynthesis; 4-amino-2-methyl-5-diphosphomethylpyrimidine from 5-amino-1-(5-phospho-D-ribosyl)imidazole: step 2/3.</text>
</comment>
<dbReference type="GO" id="GO:0008972">
    <property type="term" value="F:phosphomethylpyrimidine kinase activity"/>
    <property type="evidence" value="ECO:0007669"/>
    <property type="project" value="UniProtKB-EC"/>
</dbReference>
<dbReference type="GO" id="GO:0009228">
    <property type="term" value="P:thiamine biosynthetic process"/>
    <property type="evidence" value="ECO:0007669"/>
    <property type="project" value="UniProtKB-KW"/>
</dbReference>
<comment type="pathway">
    <text evidence="3">Cofactor biosynthesis; thiamine diphosphate biosynthesis; 4-amino-2-methyl-5-diphosphomethylpyrimidine from 5-amino-1-(5-phospho-D-ribosyl)imidazole: step 3/3.</text>
</comment>
<dbReference type="AlphaFoldDB" id="A0A0R1S7Q8"/>
<evidence type="ECO:0000259" key="16">
    <source>
        <dbReference type="Pfam" id="PF08543"/>
    </source>
</evidence>
<evidence type="ECO:0000256" key="6">
    <source>
        <dbReference type="ARBA" id="ARBA00012963"/>
    </source>
</evidence>
<evidence type="ECO:0000256" key="15">
    <source>
        <dbReference type="ARBA" id="ARBA00043176"/>
    </source>
</evidence>
<organism evidence="17 18">
    <name type="scientific">Lentilactobacillus diolivorans DSM 14421</name>
    <dbReference type="NCBI Taxonomy" id="1423739"/>
    <lineage>
        <taxon>Bacteria</taxon>
        <taxon>Bacillati</taxon>
        <taxon>Bacillota</taxon>
        <taxon>Bacilli</taxon>
        <taxon>Lactobacillales</taxon>
        <taxon>Lactobacillaceae</taxon>
        <taxon>Lentilactobacillus</taxon>
    </lineage>
</organism>
<dbReference type="Proteomes" id="UP000052013">
    <property type="component" value="Unassembled WGS sequence"/>
</dbReference>
<evidence type="ECO:0000313" key="17">
    <source>
        <dbReference type="EMBL" id="KRL65037.1"/>
    </source>
</evidence>
<evidence type="ECO:0000256" key="13">
    <source>
        <dbReference type="ARBA" id="ARBA00037917"/>
    </source>
</evidence>
<dbReference type="Gene3D" id="3.40.1190.20">
    <property type="match status" value="1"/>
</dbReference>
<sequence>MPDEAINSTIQTLTIAGTDSGGGAGVMADIKTMQERHVFAAAVVVAVTAQNTIGVQDFMAMPKKMIDEQFASVASDLKIRACKTGMLADVATVEAVVENLKKYDLGTLTVDPVMIAKGGARLLSEDAISTVRDKLLPLADILTPNLPEAEELTGIKIEDRDQMVVAAKKLQAMGVKNVLIKGGHQTESDRSADFTLLENGQSFWISAPRIDTVRTHGTGDTLSSCITAEIAKGADVQTAIRTGKKYVQATIADGIQVGHGHGPLNHWAKITDEEGVK</sequence>
<accession>A0A0R1S7Q8</accession>
<dbReference type="InterPro" id="IPR004399">
    <property type="entry name" value="HMP/HMP-P_kinase_dom"/>
</dbReference>
<dbReference type="PANTHER" id="PTHR20858:SF17">
    <property type="entry name" value="HYDROXYMETHYLPYRIMIDINE_PHOSPHOMETHYLPYRIMIDINE KINASE THI20-RELATED"/>
    <property type="match status" value="1"/>
</dbReference>
<evidence type="ECO:0000256" key="9">
    <source>
        <dbReference type="ARBA" id="ARBA00022741"/>
    </source>
</evidence>
<evidence type="ECO:0000256" key="11">
    <source>
        <dbReference type="ARBA" id="ARBA00022840"/>
    </source>
</evidence>
<evidence type="ECO:0000256" key="1">
    <source>
        <dbReference type="ARBA" id="ARBA00000151"/>
    </source>
</evidence>
<evidence type="ECO:0000256" key="3">
    <source>
        <dbReference type="ARBA" id="ARBA00004769"/>
    </source>
</evidence>
<evidence type="ECO:0000256" key="10">
    <source>
        <dbReference type="ARBA" id="ARBA00022777"/>
    </source>
</evidence>
<comment type="caution">
    <text evidence="17">The sequence shown here is derived from an EMBL/GenBank/DDBJ whole genome shotgun (WGS) entry which is preliminary data.</text>
</comment>
<evidence type="ECO:0000256" key="12">
    <source>
        <dbReference type="ARBA" id="ARBA00022977"/>
    </source>
</evidence>
<dbReference type="SUPFAM" id="SSF53613">
    <property type="entry name" value="Ribokinase-like"/>
    <property type="match status" value="1"/>
</dbReference>
<name>A0A0R1S7Q8_9LACO</name>
<dbReference type="InterPro" id="IPR029056">
    <property type="entry name" value="Ribokinase-like"/>
</dbReference>
<evidence type="ECO:0000256" key="8">
    <source>
        <dbReference type="ARBA" id="ARBA00022679"/>
    </source>
</evidence>
<keyword evidence="9" id="KW-0547">Nucleotide-binding</keyword>
<evidence type="ECO:0000256" key="7">
    <source>
        <dbReference type="ARBA" id="ARBA00019161"/>
    </source>
</evidence>
<evidence type="ECO:0000313" key="18">
    <source>
        <dbReference type="Proteomes" id="UP000052013"/>
    </source>
</evidence>
<dbReference type="PANTHER" id="PTHR20858">
    <property type="entry name" value="PHOSPHOMETHYLPYRIMIDINE KINASE"/>
    <property type="match status" value="1"/>
</dbReference>
<evidence type="ECO:0000256" key="14">
    <source>
        <dbReference type="ARBA" id="ARBA00042102"/>
    </source>
</evidence>
<dbReference type="GO" id="GO:0005829">
    <property type="term" value="C:cytosol"/>
    <property type="evidence" value="ECO:0007669"/>
    <property type="project" value="TreeGrafter"/>
</dbReference>
<dbReference type="GO" id="GO:0008902">
    <property type="term" value="F:hydroxymethylpyrimidine kinase activity"/>
    <property type="evidence" value="ECO:0007669"/>
    <property type="project" value="UniProtKB-EC"/>
</dbReference>
<gene>
    <name evidence="17" type="ORF">FC85_GL000529</name>
</gene>
<dbReference type="STRING" id="1423739.FC85_GL000529"/>
<keyword evidence="8" id="KW-0808">Transferase</keyword>
<keyword evidence="12" id="KW-0784">Thiamine biosynthesis</keyword>
<dbReference type="RefSeq" id="WP_057865006.1">
    <property type="nucleotide sequence ID" value="NZ_AZEY01000077.1"/>
</dbReference>
<dbReference type="EC" id="2.7.1.49" evidence="5"/>
<comment type="catalytic activity">
    <reaction evidence="2">
        <text>4-amino-2-methyl-5-(phosphooxymethyl)pyrimidine + ATP = 4-amino-2-methyl-5-(diphosphooxymethyl)pyrimidine + ADP</text>
        <dbReference type="Rhea" id="RHEA:19893"/>
        <dbReference type="ChEBI" id="CHEBI:30616"/>
        <dbReference type="ChEBI" id="CHEBI:57841"/>
        <dbReference type="ChEBI" id="CHEBI:58354"/>
        <dbReference type="ChEBI" id="CHEBI:456216"/>
        <dbReference type="EC" id="2.7.4.7"/>
    </reaction>
</comment>
<dbReference type="Pfam" id="PF08543">
    <property type="entry name" value="Phos_pyr_kin"/>
    <property type="match status" value="1"/>
</dbReference>
<proteinExistence type="inferred from homology"/>
<dbReference type="EC" id="2.7.4.7" evidence="6"/>
<dbReference type="FunFam" id="3.40.1190.20:FF:000003">
    <property type="entry name" value="Phosphomethylpyrimidine kinase ThiD"/>
    <property type="match status" value="1"/>
</dbReference>
<dbReference type="GO" id="GO:0005524">
    <property type="term" value="F:ATP binding"/>
    <property type="evidence" value="ECO:0007669"/>
    <property type="project" value="UniProtKB-KW"/>
</dbReference>
<dbReference type="InterPro" id="IPR013749">
    <property type="entry name" value="PM/HMP-P_kinase-1"/>
</dbReference>
<comment type="similarity">
    <text evidence="4">Belongs to the ThiD family.</text>
</comment>
<keyword evidence="11" id="KW-0067">ATP-binding</keyword>
<evidence type="ECO:0000256" key="2">
    <source>
        <dbReference type="ARBA" id="ARBA00000565"/>
    </source>
</evidence>
<evidence type="ECO:0000256" key="4">
    <source>
        <dbReference type="ARBA" id="ARBA00009879"/>
    </source>
</evidence>
<comment type="catalytic activity">
    <reaction evidence="1">
        <text>4-amino-5-hydroxymethyl-2-methylpyrimidine + ATP = 4-amino-2-methyl-5-(phosphooxymethyl)pyrimidine + ADP + H(+)</text>
        <dbReference type="Rhea" id="RHEA:23096"/>
        <dbReference type="ChEBI" id="CHEBI:15378"/>
        <dbReference type="ChEBI" id="CHEBI:16892"/>
        <dbReference type="ChEBI" id="CHEBI:30616"/>
        <dbReference type="ChEBI" id="CHEBI:58354"/>
        <dbReference type="ChEBI" id="CHEBI:456216"/>
        <dbReference type="EC" id="2.7.1.49"/>
    </reaction>
</comment>
<dbReference type="EMBL" id="AZEY01000077">
    <property type="protein sequence ID" value="KRL65037.1"/>
    <property type="molecule type" value="Genomic_DNA"/>
</dbReference>
<evidence type="ECO:0000256" key="5">
    <source>
        <dbReference type="ARBA" id="ARBA00012135"/>
    </source>
</evidence>
<dbReference type="PATRIC" id="fig|1423739.3.peg.558"/>
<dbReference type="CDD" id="cd01169">
    <property type="entry name" value="HMPP_kinase"/>
    <property type="match status" value="1"/>
</dbReference>
<keyword evidence="10 17" id="KW-0418">Kinase</keyword>
<dbReference type="NCBIfam" id="TIGR00097">
    <property type="entry name" value="HMP-P_kinase"/>
    <property type="match status" value="1"/>
</dbReference>
<protein>
    <recommendedName>
        <fullName evidence="7">Hydroxymethylpyrimidine/phosphomethylpyrimidine kinase</fullName>
        <ecNumber evidence="5">2.7.1.49</ecNumber>
        <ecNumber evidence="6">2.7.4.7</ecNumber>
    </recommendedName>
    <alternativeName>
        <fullName evidence="14">Hydroxymethylpyrimidine kinase</fullName>
    </alternativeName>
    <alternativeName>
        <fullName evidence="15">Hydroxymethylpyrimidine phosphate kinase</fullName>
    </alternativeName>
</protein>